<comment type="caution">
    <text evidence="1">The sequence shown here is derived from an EMBL/GenBank/DDBJ whole genome shotgun (WGS) entry which is preliminary data.</text>
</comment>
<dbReference type="GeneID" id="66307610"/>
<protein>
    <recommendedName>
        <fullName evidence="3">SMI1/KNR4 family protein</fullName>
    </recommendedName>
</protein>
<gene>
    <name evidence="1" type="ORF">DWW24_21790</name>
</gene>
<dbReference type="EMBL" id="QRYW01000083">
    <property type="protein sequence ID" value="RGV15664.1"/>
    <property type="molecule type" value="Genomic_DNA"/>
</dbReference>
<name>A0A412VZS7_9BACT</name>
<sequence length="144" mass="17043">MLSNKIIEHLKQQGIYSEKEDEKYKAALINLGVDLNSDFAFFNLHTTEITFLGRHSEMYNVCWFSIYSNDLSYAIESARNILKLPDEYLPLDSFEAEGGFFYNRKTEEVLEIELGEKLINFQNGKLLPQWKDFNSFLEWYFKLE</sequence>
<reference evidence="1 2" key="1">
    <citation type="submission" date="2018-08" db="EMBL/GenBank/DDBJ databases">
        <title>A genome reference for cultivated species of the human gut microbiota.</title>
        <authorList>
            <person name="Zou Y."/>
            <person name="Xue W."/>
            <person name="Luo G."/>
        </authorList>
    </citation>
    <scope>NUCLEOTIDE SEQUENCE [LARGE SCALE GENOMIC DNA]</scope>
    <source>
        <strain evidence="1 2">AF14-6AC</strain>
    </source>
</reference>
<dbReference type="Proteomes" id="UP000283426">
    <property type="component" value="Unassembled WGS sequence"/>
</dbReference>
<evidence type="ECO:0000313" key="1">
    <source>
        <dbReference type="EMBL" id="RGV15664.1"/>
    </source>
</evidence>
<dbReference type="AlphaFoldDB" id="A0A412VZS7"/>
<organism evidence="1 2">
    <name type="scientific">Odoribacter splanchnicus</name>
    <dbReference type="NCBI Taxonomy" id="28118"/>
    <lineage>
        <taxon>Bacteria</taxon>
        <taxon>Pseudomonadati</taxon>
        <taxon>Bacteroidota</taxon>
        <taxon>Bacteroidia</taxon>
        <taxon>Bacteroidales</taxon>
        <taxon>Odoribacteraceae</taxon>
        <taxon>Odoribacter</taxon>
    </lineage>
</organism>
<evidence type="ECO:0008006" key="3">
    <source>
        <dbReference type="Google" id="ProtNLM"/>
    </source>
</evidence>
<dbReference type="RefSeq" id="WP_117899992.1">
    <property type="nucleotide sequence ID" value="NZ_QRYW01000083.1"/>
</dbReference>
<accession>A0A412VZS7</accession>
<proteinExistence type="predicted"/>
<evidence type="ECO:0000313" key="2">
    <source>
        <dbReference type="Proteomes" id="UP000283426"/>
    </source>
</evidence>